<dbReference type="OrthoDB" id="10387481at2759"/>
<evidence type="ECO:0000256" key="1">
    <source>
        <dbReference type="SAM" id="SignalP"/>
    </source>
</evidence>
<evidence type="ECO:0000313" key="2">
    <source>
        <dbReference type="EMBL" id="KOF82109.1"/>
    </source>
</evidence>
<feature type="signal peptide" evidence="1">
    <location>
        <begin position="1"/>
        <end position="19"/>
    </location>
</feature>
<dbReference type="AlphaFoldDB" id="A0A0L8GZ38"/>
<protein>
    <submittedName>
        <fullName evidence="2">Uncharacterized protein</fullName>
    </submittedName>
</protein>
<organism evidence="2">
    <name type="scientific">Octopus bimaculoides</name>
    <name type="common">California two-spotted octopus</name>
    <dbReference type="NCBI Taxonomy" id="37653"/>
    <lineage>
        <taxon>Eukaryota</taxon>
        <taxon>Metazoa</taxon>
        <taxon>Spiralia</taxon>
        <taxon>Lophotrochozoa</taxon>
        <taxon>Mollusca</taxon>
        <taxon>Cephalopoda</taxon>
        <taxon>Coleoidea</taxon>
        <taxon>Octopodiformes</taxon>
        <taxon>Octopoda</taxon>
        <taxon>Incirrata</taxon>
        <taxon>Octopodidae</taxon>
        <taxon>Octopus</taxon>
    </lineage>
</organism>
<keyword evidence="1" id="KW-0732">Signal</keyword>
<gene>
    <name evidence="2" type="ORF">OCBIM_22025674mg</name>
</gene>
<sequence>MKVLLIISSLFLCYVAVTSVNNADHRKCNRGKECISKIQFRYDKYRSDRLKAEKGHTECKLKIYGSDKKCVTENLKYCPEATGKTLETRWTDMKKDVDSCK</sequence>
<name>A0A0L8GZ38_OCTBM</name>
<feature type="chain" id="PRO_5005583371" evidence="1">
    <location>
        <begin position="20"/>
        <end position="101"/>
    </location>
</feature>
<dbReference type="EMBL" id="KQ419885">
    <property type="protein sequence ID" value="KOF82109.1"/>
    <property type="molecule type" value="Genomic_DNA"/>
</dbReference>
<proteinExistence type="predicted"/>
<reference evidence="2" key="1">
    <citation type="submission" date="2015-07" db="EMBL/GenBank/DDBJ databases">
        <title>MeaNS - Measles Nucleotide Surveillance Program.</title>
        <authorList>
            <person name="Tran T."/>
            <person name="Druce J."/>
        </authorList>
    </citation>
    <scope>NUCLEOTIDE SEQUENCE</scope>
    <source>
        <strain evidence="2">UCB-OBI-ISO-001</strain>
        <tissue evidence="2">Gonad</tissue>
    </source>
</reference>
<accession>A0A0L8GZ38</accession>